<protein>
    <recommendedName>
        <fullName evidence="15">Puromycin-sensitive aminopeptidase</fullName>
        <ecNumber evidence="14">3.4.11.14</ecNumber>
    </recommendedName>
    <alternativeName>
        <fullName evidence="16">Cytosol alanyl aminopeptidase</fullName>
    </alternativeName>
</protein>
<dbReference type="PANTHER" id="PTHR11533">
    <property type="entry name" value="PROTEASE M1 ZINC METALLOPROTEASE"/>
    <property type="match status" value="1"/>
</dbReference>
<comment type="similarity">
    <text evidence="3">Belongs to the peptidase M1 family.</text>
</comment>
<keyword evidence="10 18" id="KW-0862">Zinc</keyword>
<dbReference type="InterPro" id="IPR050344">
    <property type="entry name" value="Peptidase_M1_aminopeptidases"/>
</dbReference>
<keyword evidence="5" id="KW-0963">Cytoplasm</keyword>
<evidence type="ECO:0000259" key="21">
    <source>
        <dbReference type="Pfam" id="PF01433"/>
    </source>
</evidence>
<evidence type="ECO:0000256" key="2">
    <source>
        <dbReference type="ARBA" id="ARBA00004609"/>
    </source>
</evidence>
<dbReference type="GO" id="GO:0006508">
    <property type="term" value="P:proteolysis"/>
    <property type="evidence" value="ECO:0007669"/>
    <property type="project" value="UniProtKB-KW"/>
</dbReference>
<evidence type="ECO:0000259" key="22">
    <source>
        <dbReference type="Pfam" id="PF11838"/>
    </source>
</evidence>
<dbReference type="InterPro" id="IPR027268">
    <property type="entry name" value="Peptidase_M4/M1_CTD_sf"/>
</dbReference>
<dbReference type="Pfam" id="PF11838">
    <property type="entry name" value="ERAP1_C"/>
    <property type="match status" value="3"/>
</dbReference>
<dbReference type="GO" id="GO:0005615">
    <property type="term" value="C:extracellular space"/>
    <property type="evidence" value="ECO:0007669"/>
    <property type="project" value="TreeGrafter"/>
</dbReference>
<keyword evidence="6" id="KW-0325">Glycoprotein</keyword>
<dbReference type="InterPro" id="IPR001930">
    <property type="entry name" value="Peptidase_M1"/>
</dbReference>
<dbReference type="GO" id="GO:0005737">
    <property type="term" value="C:cytoplasm"/>
    <property type="evidence" value="ECO:0007669"/>
    <property type="project" value="UniProtKB-SubCell"/>
</dbReference>
<evidence type="ECO:0000256" key="9">
    <source>
        <dbReference type="ARBA" id="ARBA00022801"/>
    </source>
</evidence>
<comment type="subcellular location">
    <subcellularLocation>
        <location evidence="2">Cell membrane</location>
        <topology evidence="2">Lipid-anchor</topology>
        <topology evidence="2">GPI-anchor</topology>
    </subcellularLocation>
    <subcellularLocation>
        <location evidence="1">Cytoplasm</location>
    </subcellularLocation>
</comment>
<proteinExistence type="inferred from homology"/>
<dbReference type="PANTHER" id="PTHR11533:SF174">
    <property type="entry name" value="PUROMYCIN-SENSITIVE AMINOPEPTIDASE-RELATED"/>
    <property type="match status" value="1"/>
</dbReference>
<dbReference type="InterPro" id="IPR045357">
    <property type="entry name" value="Aminopeptidase_N-like_N"/>
</dbReference>
<evidence type="ECO:0000256" key="1">
    <source>
        <dbReference type="ARBA" id="ARBA00004496"/>
    </source>
</evidence>
<organism evidence="24 25">
    <name type="scientific">Pseudolycoriella hygida</name>
    <dbReference type="NCBI Taxonomy" id="35572"/>
    <lineage>
        <taxon>Eukaryota</taxon>
        <taxon>Metazoa</taxon>
        <taxon>Ecdysozoa</taxon>
        <taxon>Arthropoda</taxon>
        <taxon>Hexapoda</taxon>
        <taxon>Insecta</taxon>
        <taxon>Pterygota</taxon>
        <taxon>Neoptera</taxon>
        <taxon>Endopterygota</taxon>
        <taxon>Diptera</taxon>
        <taxon>Nematocera</taxon>
        <taxon>Sciaroidea</taxon>
        <taxon>Sciaridae</taxon>
        <taxon>Pseudolycoriella</taxon>
    </lineage>
</organism>
<dbReference type="FunFam" id="2.60.40.1910:FF:000002">
    <property type="entry name" value="Aminopeptidase"/>
    <property type="match status" value="2"/>
</dbReference>
<feature type="domain" description="Peptidase M1 membrane alanine aminopeptidase" evidence="21">
    <location>
        <begin position="1134"/>
        <end position="1337"/>
    </location>
</feature>
<dbReference type="Gene3D" id="2.60.40.1730">
    <property type="entry name" value="tricorn interacting facor f3 domain"/>
    <property type="match status" value="2"/>
</dbReference>
<dbReference type="Gene3D" id="1.10.390.10">
    <property type="entry name" value="Neutral Protease Domain 2"/>
    <property type="match status" value="2"/>
</dbReference>
<feature type="domain" description="Aminopeptidase N-like N-terminal" evidence="23">
    <location>
        <begin position="49"/>
        <end position="230"/>
    </location>
</feature>
<keyword evidence="6" id="KW-0472">Membrane</keyword>
<evidence type="ECO:0000256" key="17">
    <source>
        <dbReference type="PIRSR" id="PIRSR634016-1"/>
    </source>
</evidence>
<feature type="domain" description="ERAP1-like C-terminal" evidence="22">
    <location>
        <begin position="766"/>
        <end position="853"/>
    </location>
</feature>
<feature type="site" description="Transition state stabilizer" evidence="19">
    <location>
        <position position="421"/>
    </location>
</feature>
<evidence type="ECO:0000256" key="14">
    <source>
        <dbReference type="ARBA" id="ARBA00066316"/>
    </source>
</evidence>
<evidence type="ECO:0000256" key="3">
    <source>
        <dbReference type="ARBA" id="ARBA00010136"/>
    </source>
</evidence>
<evidence type="ECO:0000259" key="23">
    <source>
        <dbReference type="Pfam" id="PF17900"/>
    </source>
</evidence>
<comment type="cofactor">
    <cofactor evidence="18">
        <name>Zn(2+)</name>
        <dbReference type="ChEBI" id="CHEBI:29105"/>
    </cofactor>
    <text evidence="18">Binds 1 zinc ion per subunit.</text>
</comment>
<reference evidence="24" key="1">
    <citation type="submission" date="2022-07" db="EMBL/GenBank/DDBJ databases">
        <authorList>
            <person name="Trinca V."/>
            <person name="Uliana J.V.C."/>
            <person name="Torres T.T."/>
            <person name="Ward R.J."/>
            <person name="Monesi N."/>
        </authorList>
    </citation>
    <scope>NUCLEOTIDE SEQUENCE</scope>
    <source>
        <strain evidence="24">HSMRA1968</strain>
        <tissue evidence="24">Whole embryos</tissue>
    </source>
</reference>
<dbReference type="OrthoDB" id="275509at2759"/>
<feature type="domain" description="ERAP1-like C-terminal" evidence="22">
    <location>
        <begin position="1417"/>
        <end position="1730"/>
    </location>
</feature>
<keyword evidence="8 18" id="KW-0479">Metal-binding</keyword>
<evidence type="ECO:0000256" key="20">
    <source>
        <dbReference type="SAM" id="MobiDB-lite"/>
    </source>
</evidence>
<dbReference type="Proteomes" id="UP001151699">
    <property type="component" value="Unassembled WGS sequence"/>
</dbReference>
<name>A0A9Q0MNR2_9DIPT</name>
<dbReference type="FunFam" id="1.10.390.10:FF:000001">
    <property type="entry name" value="Aminopeptidase"/>
    <property type="match status" value="2"/>
</dbReference>
<dbReference type="GO" id="GO:0005886">
    <property type="term" value="C:plasma membrane"/>
    <property type="evidence" value="ECO:0007669"/>
    <property type="project" value="UniProtKB-SubCell"/>
</dbReference>
<feature type="binding site" evidence="18">
    <location>
        <position position="341"/>
    </location>
    <ligand>
        <name>Zn(2+)</name>
        <dbReference type="ChEBI" id="CHEBI:29105"/>
        <note>catalytic</note>
    </ligand>
</feature>
<evidence type="ECO:0000256" key="4">
    <source>
        <dbReference type="ARBA" id="ARBA00022438"/>
    </source>
</evidence>
<evidence type="ECO:0000313" key="25">
    <source>
        <dbReference type="Proteomes" id="UP001151699"/>
    </source>
</evidence>
<evidence type="ECO:0000256" key="7">
    <source>
        <dbReference type="ARBA" id="ARBA00022670"/>
    </source>
</evidence>
<feature type="active site" description="Proton acceptor" evidence="17">
    <location>
        <position position="338"/>
    </location>
</feature>
<evidence type="ECO:0000256" key="19">
    <source>
        <dbReference type="PIRSR" id="PIRSR634016-4"/>
    </source>
</evidence>
<dbReference type="GO" id="GO:0043171">
    <property type="term" value="P:peptide catabolic process"/>
    <property type="evidence" value="ECO:0007669"/>
    <property type="project" value="TreeGrafter"/>
</dbReference>
<feature type="domain" description="Peptidase M1 membrane alanine aminopeptidase" evidence="21">
    <location>
        <begin position="265"/>
        <end position="480"/>
    </location>
</feature>
<dbReference type="Pfam" id="PF17900">
    <property type="entry name" value="Peptidase_M1_N"/>
    <property type="match status" value="2"/>
</dbReference>
<dbReference type="GO" id="GO:0098552">
    <property type="term" value="C:side of membrane"/>
    <property type="evidence" value="ECO:0007669"/>
    <property type="project" value="UniProtKB-KW"/>
</dbReference>
<dbReference type="GO" id="GO:0008270">
    <property type="term" value="F:zinc ion binding"/>
    <property type="evidence" value="ECO:0007669"/>
    <property type="project" value="InterPro"/>
</dbReference>
<evidence type="ECO:0000256" key="12">
    <source>
        <dbReference type="ARBA" id="ARBA00023288"/>
    </source>
</evidence>
<feature type="binding site" evidence="18">
    <location>
        <position position="358"/>
    </location>
    <ligand>
        <name>Zn(2+)</name>
        <dbReference type="ChEBI" id="CHEBI:29105"/>
        <note>catalytic</note>
    </ligand>
</feature>
<evidence type="ECO:0000256" key="15">
    <source>
        <dbReference type="ARBA" id="ARBA00074113"/>
    </source>
</evidence>
<dbReference type="InterPro" id="IPR024571">
    <property type="entry name" value="ERAP1-like_C_dom"/>
</dbReference>
<dbReference type="GO" id="GO:0042277">
    <property type="term" value="F:peptide binding"/>
    <property type="evidence" value="ECO:0007669"/>
    <property type="project" value="TreeGrafter"/>
</dbReference>
<dbReference type="EMBL" id="WJQU01001771">
    <property type="protein sequence ID" value="KAJ6633731.1"/>
    <property type="molecule type" value="Genomic_DNA"/>
</dbReference>
<gene>
    <name evidence="24" type="primary">NPEPPS</name>
    <name evidence="24" type="ORF">Bhyg_16339</name>
</gene>
<feature type="domain" description="Aminopeptidase N-like N-terminal" evidence="23">
    <location>
        <begin position="922"/>
        <end position="1099"/>
    </location>
</feature>
<dbReference type="InterPro" id="IPR034016">
    <property type="entry name" value="M1_APN-typ"/>
</dbReference>
<comment type="catalytic activity">
    <reaction evidence="13">
        <text>Release of an N-terminal amino acid, preferentially alanine, from a wide range of peptides, amides and arylamides.</text>
        <dbReference type="EC" id="3.4.11.14"/>
    </reaction>
</comment>
<keyword evidence="12" id="KW-0449">Lipoprotein</keyword>
<dbReference type="Gene3D" id="1.25.50.20">
    <property type="match status" value="2"/>
</dbReference>
<keyword evidence="9" id="KW-0378">Hydrolase</keyword>
<feature type="non-terminal residue" evidence="24">
    <location>
        <position position="1"/>
    </location>
</feature>
<evidence type="ECO:0000256" key="5">
    <source>
        <dbReference type="ARBA" id="ARBA00022490"/>
    </source>
</evidence>
<keyword evidence="25" id="KW-1185">Reference proteome</keyword>
<dbReference type="GO" id="GO:0016285">
    <property type="term" value="F:alanyl aminopeptidase activity"/>
    <property type="evidence" value="ECO:0007669"/>
    <property type="project" value="UniProtKB-EC"/>
</dbReference>
<feature type="region of interest" description="Disordered" evidence="20">
    <location>
        <begin position="17"/>
        <end position="39"/>
    </location>
</feature>
<evidence type="ECO:0000256" key="13">
    <source>
        <dbReference type="ARBA" id="ARBA00052895"/>
    </source>
</evidence>
<dbReference type="FunFam" id="2.60.40.1730:FF:000002">
    <property type="entry name" value="Aminopeptidase"/>
    <property type="match status" value="2"/>
</dbReference>
<dbReference type="Pfam" id="PF01433">
    <property type="entry name" value="Peptidase_M1"/>
    <property type="match status" value="2"/>
</dbReference>
<keyword evidence="6" id="KW-0336">GPI-anchor</keyword>
<keyword evidence="7" id="KW-0645">Protease</keyword>
<evidence type="ECO:0000256" key="18">
    <source>
        <dbReference type="PIRSR" id="PIRSR634016-3"/>
    </source>
</evidence>
<evidence type="ECO:0000256" key="16">
    <source>
        <dbReference type="ARBA" id="ARBA00081993"/>
    </source>
</evidence>
<sequence length="1753" mass="200098">MKQNNLKPDLSGFTFAARNESNNIPATGGESSKKRSNSRDFQRLLSTVVPKHYNLELKPELTGVTFKGNVSIKIMMLSPVDKIVLNAADLAIFKSEIIENGQRHPTKSVTYEDEEETVTFTFNRHFSGDAILYIEYIGRFDGQMRGFYRSRYLSSSGEERYAGVTQFQPTDARRCFPCWDEPAIKATFNISLIIPEDRIALSNMPIASDSYADGLRTVRFDTTPIMSTYLVAFVVGEYDYVDDITSDGVFVRVYTPLGKKSQGQFALDVAKKVLPFYREYFNISYPLSKLDLIAVADFAAGAMENWGLITFRETSLLVDPENTSFIQKQTIALTIAHEIAHQWFGNLVTMETHLWLNEGYASFMEFFCVDRLFPEYDIWKQFATEMYTPALELDALRNSHPIEVEVRHPSEIDEIFDRISYNKGVSVIRMIHQFIGDESFRKGMKIYLKRNQYKNTMTEDLWAALEEASNKPVDAVMTKWVKQMGFPVVNVTSTHKDGKRVLTVTQEKFTANGTADSENYFWMIPITVSTAKSPNEIKYSTILDKKSMEINLENVGEADWVKINPGAVGYFRTRYSSEMLDQLIPAVRNQTLPPLDRLELVDDMFALAQAGRASTSEYLKLIESYRSDKDYTVWSAIMHSLYKLRNLLSNTDLIEQMNRFTIQLLDPIADSISWEAKPGESHLNTFLRSLILDGLITSESSDILKESRKRFDWHISLKKSLPADIRYVCYKAALQDGKEQTYEEMLKLYRATDLQEEKSRILRALVRLQDCVFAISSVAINPKGRELAWEYFKSHWLIFLKRYHGSPLLAELVKGLTENFVTEDKAIEIESFFNKHEFPGTDRTVSQSVESIRLNAAWLKRDLEVIKSYMTTSGHDTPHTKSGAQNASSTVAVKKYSTNSCTTFLDRMAKLPEFQRLPTNVVPKHYHLELKPDLVGFTFTGSVSIKIQILSPTDQIVLNAVELAINKSELIQNGQTYSMESVTFQTDQENVTLKFNQQFSGDAVLNIEFVGELNEKMKGFYRSKYCAPTGEERYAGVTQFEPTDARRWDEPAIKATFDISLVVPADRVALSNMPIISDENVEGLRTVRFDRTPIMSTYLIAVVVGEYDYVEGMSSDGVLVRVYTPLGKQNQGLFALDVATKVLPYYKEYFNIAYPLPKMDLIAIADFSAGAMENWDPENTSVIRKQTIALTVGHEIAHQWFGNLVTMETHLWLNEGYASFVEFLCANRLFPEYDIWTQFVTDMYTHALELDALKNSHPIEVEVGHPSEIDEIFDEISYNKGACVIRMLHHYIGEEDFRKGMNIYLTRHQYKNTVTEDLWAALQEASSKPVGAVMTSWIKQMGFPVVTVSSAQKGSKRVLTLTQEKFTADGTADAENYFWMIPITISTAKSPTEIKYSTVLDKKSMEIELDDVSEAEWVKINPGTVGYFRTRYSSEMLDQLIPAVRNQTLPPLDRLGLLDDMFALVQAGRASTSEYLKLIESYRSERNYTVWSSITQSLFKLQILLSHTTLIEQFNRFSIHLYKPVADALTWDAQPGESHLNTLLRSLVLNRLVSCSSPEVLKEARRRFDLHVSGEAVLPADIRNACYKAVLQVADEKTYEEMLQLYRATDLHEERDRISRSLGAISDVNILKRVIDFAMSDEVRSQDSVFVIASVSMNPKGRDLTWEYFKLNWEILLNRYQGGFLLVRLIKYLAENFASEARAVEIENFFKEHELPGTERTVSQSVESIRLNTAWLTRDLETITSYLTSNESK</sequence>
<dbReference type="Gene3D" id="2.60.40.1910">
    <property type="match status" value="2"/>
</dbReference>
<evidence type="ECO:0000256" key="11">
    <source>
        <dbReference type="ARBA" id="ARBA00023049"/>
    </source>
</evidence>
<dbReference type="SUPFAM" id="SSF63737">
    <property type="entry name" value="Leukotriene A4 hydrolase N-terminal domain"/>
    <property type="match status" value="2"/>
</dbReference>
<dbReference type="InterPro" id="IPR014782">
    <property type="entry name" value="Peptidase_M1_dom"/>
</dbReference>
<dbReference type="PRINTS" id="PR00756">
    <property type="entry name" value="ALADIPTASE"/>
</dbReference>
<accession>A0A9Q0MNR2</accession>
<dbReference type="GO" id="GO:0070006">
    <property type="term" value="F:metalloaminopeptidase activity"/>
    <property type="evidence" value="ECO:0007669"/>
    <property type="project" value="TreeGrafter"/>
</dbReference>
<feature type="binding site" evidence="18">
    <location>
        <position position="337"/>
    </location>
    <ligand>
        <name>Zn(2+)</name>
        <dbReference type="ChEBI" id="CHEBI:29105"/>
        <note>catalytic</note>
    </ligand>
</feature>
<evidence type="ECO:0000256" key="10">
    <source>
        <dbReference type="ARBA" id="ARBA00022833"/>
    </source>
</evidence>
<keyword evidence="11" id="KW-0482">Metalloprotease</keyword>
<dbReference type="EC" id="3.4.11.14" evidence="14"/>
<feature type="domain" description="ERAP1-like C-terminal" evidence="22">
    <location>
        <begin position="560"/>
        <end position="765"/>
    </location>
</feature>
<dbReference type="SUPFAM" id="SSF55486">
    <property type="entry name" value="Metalloproteases ('zincins'), catalytic domain"/>
    <property type="match status" value="2"/>
</dbReference>
<keyword evidence="4 24" id="KW-0031">Aminopeptidase</keyword>
<evidence type="ECO:0000313" key="24">
    <source>
        <dbReference type="EMBL" id="KAJ6633731.1"/>
    </source>
</evidence>
<dbReference type="InterPro" id="IPR042097">
    <property type="entry name" value="Aminopeptidase_N-like_N_sf"/>
</dbReference>
<dbReference type="FunFam" id="1.25.50.20:FF:000002">
    <property type="entry name" value="Aminopeptidase"/>
    <property type="match status" value="1"/>
</dbReference>
<evidence type="ECO:0000256" key="6">
    <source>
        <dbReference type="ARBA" id="ARBA00022622"/>
    </source>
</evidence>
<comment type="caution">
    <text evidence="24">The sequence shown here is derived from an EMBL/GenBank/DDBJ whole genome shotgun (WGS) entry which is preliminary data.</text>
</comment>
<evidence type="ECO:0000256" key="8">
    <source>
        <dbReference type="ARBA" id="ARBA00022723"/>
    </source>
</evidence>
<dbReference type="CDD" id="cd09601">
    <property type="entry name" value="M1_APN-Q_like"/>
    <property type="match status" value="2"/>
</dbReference>